<keyword evidence="5" id="KW-1185">Reference proteome</keyword>
<comment type="caution">
    <text evidence="4">The sequence shown here is derived from an EMBL/GenBank/DDBJ whole genome shotgun (WGS) entry which is preliminary data.</text>
</comment>
<accession>A0A9D4RS92</accession>
<protein>
    <recommendedName>
        <fullName evidence="3">EF-hand domain-containing protein</fullName>
    </recommendedName>
</protein>
<dbReference type="GO" id="GO:0005509">
    <property type="term" value="F:calcium ion binding"/>
    <property type="evidence" value="ECO:0007669"/>
    <property type="project" value="InterPro"/>
</dbReference>
<dbReference type="InterPro" id="IPR018247">
    <property type="entry name" value="EF_Hand_1_Ca_BS"/>
</dbReference>
<dbReference type="SUPFAM" id="SSF47473">
    <property type="entry name" value="EF-hand"/>
    <property type="match status" value="1"/>
</dbReference>
<name>A0A9D4RS92_DREPO</name>
<evidence type="ECO:0000256" key="1">
    <source>
        <dbReference type="ARBA" id="ARBA00022837"/>
    </source>
</evidence>
<dbReference type="AlphaFoldDB" id="A0A9D4RS92"/>
<dbReference type="Gene3D" id="1.10.238.10">
    <property type="entry name" value="EF-hand"/>
    <property type="match status" value="1"/>
</dbReference>
<reference evidence="4" key="2">
    <citation type="submission" date="2020-11" db="EMBL/GenBank/DDBJ databases">
        <authorList>
            <person name="McCartney M.A."/>
            <person name="Auch B."/>
            <person name="Kono T."/>
            <person name="Mallez S."/>
            <person name="Becker A."/>
            <person name="Gohl D.M."/>
            <person name="Silverstein K.A.T."/>
            <person name="Koren S."/>
            <person name="Bechman K.B."/>
            <person name="Herman A."/>
            <person name="Abrahante J.E."/>
            <person name="Garbe J."/>
        </authorList>
    </citation>
    <scope>NUCLEOTIDE SEQUENCE</scope>
    <source>
        <strain evidence="4">Duluth1</strain>
        <tissue evidence="4">Whole animal</tissue>
    </source>
</reference>
<reference evidence="4" key="1">
    <citation type="journal article" date="2019" name="bioRxiv">
        <title>The Genome of the Zebra Mussel, Dreissena polymorpha: A Resource for Invasive Species Research.</title>
        <authorList>
            <person name="McCartney M.A."/>
            <person name="Auch B."/>
            <person name="Kono T."/>
            <person name="Mallez S."/>
            <person name="Zhang Y."/>
            <person name="Obille A."/>
            <person name="Becker A."/>
            <person name="Abrahante J.E."/>
            <person name="Garbe J."/>
            <person name="Badalamenti J.P."/>
            <person name="Herman A."/>
            <person name="Mangelson H."/>
            <person name="Liachko I."/>
            <person name="Sullivan S."/>
            <person name="Sone E.D."/>
            <person name="Koren S."/>
            <person name="Silverstein K.A.T."/>
            <person name="Beckman K.B."/>
            <person name="Gohl D.M."/>
        </authorList>
    </citation>
    <scope>NUCLEOTIDE SEQUENCE</scope>
    <source>
        <strain evidence="4">Duluth1</strain>
        <tissue evidence="4">Whole animal</tissue>
    </source>
</reference>
<keyword evidence="2" id="KW-0732">Signal</keyword>
<gene>
    <name evidence="4" type="ORF">DPMN_000690</name>
</gene>
<feature type="chain" id="PRO_5039437426" description="EF-hand domain-containing protein" evidence="2">
    <location>
        <begin position="18"/>
        <end position="143"/>
    </location>
</feature>
<feature type="signal peptide" evidence="2">
    <location>
        <begin position="1"/>
        <end position="17"/>
    </location>
</feature>
<dbReference type="PROSITE" id="PS00018">
    <property type="entry name" value="EF_HAND_1"/>
    <property type="match status" value="1"/>
</dbReference>
<evidence type="ECO:0000256" key="2">
    <source>
        <dbReference type="SAM" id="SignalP"/>
    </source>
</evidence>
<dbReference type="EMBL" id="JAIWYP010000001">
    <property type="protein sequence ID" value="KAH3876840.1"/>
    <property type="molecule type" value="Genomic_DNA"/>
</dbReference>
<dbReference type="InterPro" id="IPR002048">
    <property type="entry name" value="EF_hand_dom"/>
</dbReference>
<dbReference type="Proteomes" id="UP000828390">
    <property type="component" value="Unassembled WGS sequence"/>
</dbReference>
<proteinExistence type="predicted"/>
<dbReference type="PROSITE" id="PS50222">
    <property type="entry name" value="EF_HAND_2"/>
    <property type="match status" value="1"/>
</dbReference>
<evidence type="ECO:0000313" key="5">
    <source>
        <dbReference type="Proteomes" id="UP000828390"/>
    </source>
</evidence>
<keyword evidence="1" id="KW-0106">Calcium</keyword>
<evidence type="ECO:0000259" key="3">
    <source>
        <dbReference type="PROSITE" id="PS50222"/>
    </source>
</evidence>
<dbReference type="InterPro" id="IPR011992">
    <property type="entry name" value="EF-hand-dom_pair"/>
</dbReference>
<dbReference type="OrthoDB" id="6048781at2759"/>
<organism evidence="4 5">
    <name type="scientific">Dreissena polymorpha</name>
    <name type="common">Zebra mussel</name>
    <name type="synonym">Mytilus polymorpha</name>
    <dbReference type="NCBI Taxonomy" id="45954"/>
    <lineage>
        <taxon>Eukaryota</taxon>
        <taxon>Metazoa</taxon>
        <taxon>Spiralia</taxon>
        <taxon>Lophotrochozoa</taxon>
        <taxon>Mollusca</taxon>
        <taxon>Bivalvia</taxon>
        <taxon>Autobranchia</taxon>
        <taxon>Heteroconchia</taxon>
        <taxon>Euheterodonta</taxon>
        <taxon>Imparidentia</taxon>
        <taxon>Neoheterodontei</taxon>
        <taxon>Myida</taxon>
        <taxon>Dreissenoidea</taxon>
        <taxon>Dreissenidae</taxon>
        <taxon>Dreissena</taxon>
    </lineage>
</organism>
<evidence type="ECO:0000313" key="4">
    <source>
        <dbReference type="EMBL" id="KAH3876840.1"/>
    </source>
</evidence>
<sequence length="143" mass="16040">MTSFVLIVAFVVTCVSCQSNTFDVKGTVGQDGHIIGGCTPVFCPLRPRGNFGDFIRGLSRFERKRRSVEQMKFFTLSLDVNKCNFNLYDANRDDFLTKEELVTVFGDNTNTTALIDALDMLSGDGLVNREEFHYVMSRTVEGC</sequence>
<feature type="domain" description="EF-hand" evidence="3">
    <location>
        <begin position="76"/>
        <end position="111"/>
    </location>
</feature>